<dbReference type="PATRIC" id="fig|1705578.3.peg.4287"/>
<dbReference type="SUPFAM" id="SSF64518">
    <property type="entry name" value="Phase 1 flagellin"/>
    <property type="match status" value="1"/>
</dbReference>
<protein>
    <recommendedName>
        <fullName evidence="5">Flagellin</fullName>
    </recommendedName>
</protein>
<dbReference type="Gene3D" id="1.20.1330.10">
    <property type="entry name" value="f41 fragment of flagellin, N-terminal domain"/>
    <property type="match status" value="1"/>
</dbReference>
<reference evidence="1 3" key="1">
    <citation type="journal article" date="2015" name="Biotechnol. Bioeng.">
        <title>Genome sequence and phenotypic characterization of Caulobacter segnis.</title>
        <authorList>
            <person name="Patel S."/>
            <person name="Fletcher B."/>
            <person name="Scott D.C."/>
            <person name="Ely B."/>
        </authorList>
    </citation>
    <scope>NUCLEOTIDE SEQUENCE [LARGE SCALE GENOMIC DNA]</scope>
    <source>
        <strain evidence="1 3">PS02</strain>
    </source>
</reference>
<sequence length="275" mass="30861">MNISKIKFKSSFLSIYNNQNKKLANAVKTRLDSQKSMADTLEVNELEAELSKAQTSEKHIQEGVSFLQDENKAVNSLKDMSQKLKQISSEYNSGKLTDEDKKAAEKQANEIISYMNSVVNSTFGDNTFRENQINVETNHGSDIVIDLKPFDISIDSDVDKDNKRKNGDEKFHIEGKLGITDILKDTSRIENNLIKPLDKYSDNIKSQIGGLADDAMYQNMVVDMTVKDLCKLKAMDEYTARIALNNSKTILENATNALDCQSSRLENSIVSQLLS</sequence>
<keyword evidence="4" id="KW-1185">Reference proteome</keyword>
<reference evidence="2 4" key="2">
    <citation type="journal article" date="2016" name="Front. Microbiol.">
        <title>Industrial Acetogenic Biocatalysts: A Comparative Metabolic and Genomic Analysis.</title>
        <authorList>
            <person name="Bengelsdorf F."/>
            <person name="Poehlein A."/>
            <person name="Sonja S."/>
            <person name="Erz C."/>
            <person name="Hummel T."/>
            <person name="Hoffmeister S."/>
            <person name="Daniel R."/>
            <person name="Durre P."/>
        </authorList>
    </citation>
    <scope>NUCLEOTIDE SEQUENCE [LARGE SCALE GENOMIC DNA]</scope>
    <source>
        <strain evidence="2 4">PTA-10522</strain>
    </source>
</reference>
<gene>
    <name evidence="2" type="ORF">CLCOS_41810</name>
    <name evidence="1" type="ORF">WX73_04175</name>
</gene>
<evidence type="ECO:0000313" key="3">
    <source>
        <dbReference type="Proteomes" id="UP000077384"/>
    </source>
</evidence>
<evidence type="ECO:0000313" key="1">
    <source>
        <dbReference type="EMBL" id="OAA93678.1"/>
    </source>
</evidence>
<dbReference type="Proteomes" id="UP000093694">
    <property type="component" value="Unassembled WGS sequence"/>
</dbReference>
<dbReference type="RefSeq" id="WP_063600818.1">
    <property type="nucleotide sequence ID" value="NZ_LITQ01000011.1"/>
</dbReference>
<dbReference type="AlphaFoldDB" id="A0A166TGX3"/>
<name>A0A166TGX3_9CLOT</name>
<accession>A0A166TGX3</accession>
<comment type="caution">
    <text evidence="1">The sequence shown here is derived from an EMBL/GenBank/DDBJ whole genome shotgun (WGS) entry which is preliminary data.</text>
</comment>
<dbReference type="EMBL" id="LROR01000106">
    <property type="protein sequence ID" value="OBR89959.1"/>
    <property type="molecule type" value="Genomic_DNA"/>
</dbReference>
<proteinExistence type="predicted"/>
<dbReference type="Proteomes" id="UP000077384">
    <property type="component" value="Unassembled WGS sequence"/>
</dbReference>
<dbReference type="EMBL" id="LITQ01000011">
    <property type="protein sequence ID" value="OAA93678.1"/>
    <property type="molecule type" value="Genomic_DNA"/>
</dbReference>
<evidence type="ECO:0008006" key="5">
    <source>
        <dbReference type="Google" id="ProtNLM"/>
    </source>
</evidence>
<organism evidence="1 3">
    <name type="scientific">Clostridium coskatii</name>
    <dbReference type="NCBI Taxonomy" id="1705578"/>
    <lineage>
        <taxon>Bacteria</taxon>
        <taxon>Bacillati</taxon>
        <taxon>Bacillota</taxon>
        <taxon>Clostridia</taxon>
        <taxon>Eubacteriales</taxon>
        <taxon>Clostridiaceae</taxon>
        <taxon>Clostridium</taxon>
    </lineage>
</organism>
<evidence type="ECO:0000313" key="2">
    <source>
        <dbReference type="EMBL" id="OBR89959.1"/>
    </source>
</evidence>
<evidence type="ECO:0000313" key="4">
    <source>
        <dbReference type="Proteomes" id="UP000093694"/>
    </source>
</evidence>